<dbReference type="AlphaFoldDB" id="A0A0F8Z1T4"/>
<protein>
    <submittedName>
        <fullName evidence="1">Uncharacterized protein</fullName>
    </submittedName>
</protein>
<evidence type="ECO:0000313" key="1">
    <source>
        <dbReference type="EMBL" id="KKK54101.1"/>
    </source>
</evidence>
<gene>
    <name evidence="1" type="ORF">LCGC14_3088130</name>
</gene>
<dbReference type="EMBL" id="LAZR01066171">
    <property type="protein sequence ID" value="KKK54101.1"/>
    <property type="molecule type" value="Genomic_DNA"/>
</dbReference>
<organism evidence="1">
    <name type="scientific">marine sediment metagenome</name>
    <dbReference type="NCBI Taxonomy" id="412755"/>
    <lineage>
        <taxon>unclassified sequences</taxon>
        <taxon>metagenomes</taxon>
        <taxon>ecological metagenomes</taxon>
    </lineage>
</organism>
<reference evidence="1" key="1">
    <citation type="journal article" date="2015" name="Nature">
        <title>Complex archaea that bridge the gap between prokaryotes and eukaryotes.</title>
        <authorList>
            <person name="Spang A."/>
            <person name="Saw J.H."/>
            <person name="Jorgensen S.L."/>
            <person name="Zaremba-Niedzwiedzka K."/>
            <person name="Martijn J."/>
            <person name="Lind A.E."/>
            <person name="van Eijk R."/>
            <person name="Schleper C."/>
            <person name="Guy L."/>
            <person name="Ettema T.J."/>
        </authorList>
    </citation>
    <scope>NUCLEOTIDE SEQUENCE</scope>
</reference>
<sequence>MTKIKQDKEARIKELEEKRRTFHKIPNCDGMKAGLTYEEEIELYDLKREVVK</sequence>
<name>A0A0F8Z1T4_9ZZZZ</name>
<accession>A0A0F8Z1T4</accession>
<proteinExistence type="predicted"/>
<comment type="caution">
    <text evidence="1">The sequence shown here is derived from an EMBL/GenBank/DDBJ whole genome shotgun (WGS) entry which is preliminary data.</text>
</comment>